<evidence type="ECO:0000313" key="3">
    <source>
        <dbReference type="Proteomes" id="UP000636264"/>
    </source>
</evidence>
<keyword evidence="1" id="KW-0732">Signal</keyword>
<feature type="signal peptide" evidence="1">
    <location>
        <begin position="1"/>
        <end position="26"/>
    </location>
</feature>
<dbReference type="Pfam" id="PF06823">
    <property type="entry name" value="DUF1236"/>
    <property type="match status" value="1"/>
</dbReference>
<protein>
    <recommendedName>
        <fullName evidence="4">DUF1236 domain-containing protein</fullName>
    </recommendedName>
</protein>
<gene>
    <name evidence="2" type="ORF">GCM10011385_40890</name>
</gene>
<proteinExistence type="predicted"/>
<feature type="chain" id="PRO_5037987129" description="DUF1236 domain-containing protein" evidence="1">
    <location>
        <begin position="27"/>
        <end position="104"/>
    </location>
</feature>
<keyword evidence="3" id="KW-1185">Reference proteome</keyword>
<evidence type="ECO:0008006" key="4">
    <source>
        <dbReference type="Google" id="ProtNLM"/>
    </source>
</evidence>
<accession>A0A916S3G0</accession>
<reference evidence="2" key="1">
    <citation type="journal article" date="2014" name="Int. J. Syst. Evol. Microbiol.">
        <title>Complete genome sequence of Corynebacterium casei LMG S-19264T (=DSM 44701T), isolated from a smear-ripened cheese.</title>
        <authorList>
            <consortium name="US DOE Joint Genome Institute (JGI-PGF)"/>
            <person name="Walter F."/>
            <person name="Albersmeier A."/>
            <person name="Kalinowski J."/>
            <person name="Ruckert C."/>
        </authorList>
    </citation>
    <scope>NUCLEOTIDE SEQUENCE</scope>
    <source>
        <strain evidence="2">CGMCC 1.15320</strain>
    </source>
</reference>
<dbReference type="EMBL" id="BMIF01000027">
    <property type="protein sequence ID" value="GGA82505.1"/>
    <property type="molecule type" value="Genomic_DNA"/>
</dbReference>
<organism evidence="2 3">
    <name type="scientific">Nitratireductor aestuarii</name>
    <dbReference type="NCBI Taxonomy" id="1735103"/>
    <lineage>
        <taxon>Bacteria</taxon>
        <taxon>Pseudomonadati</taxon>
        <taxon>Pseudomonadota</taxon>
        <taxon>Alphaproteobacteria</taxon>
        <taxon>Hyphomicrobiales</taxon>
        <taxon>Phyllobacteriaceae</taxon>
        <taxon>Nitratireductor</taxon>
    </lineage>
</organism>
<sequence>MKGMIVKRQTLAFATLAAMIATTLHAQTVVIEPAQEITIREYVTAHPIEPIELKDVEVSVGAVLPETVELHRIEAQDLPYSYVVVDDRTLVVEPETRKVIHIIQ</sequence>
<dbReference type="RefSeq" id="WP_244630485.1">
    <property type="nucleotide sequence ID" value="NZ_BMIF01000027.1"/>
</dbReference>
<name>A0A916S3G0_9HYPH</name>
<reference evidence="2" key="2">
    <citation type="submission" date="2020-09" db="EMBL/GenBank/DDBJ databases">
        <authorList>
            <person name="Sun Q."/>
            <person name="Zhou Y."/>
        </authorList>
    </citation>
    <scope>NUCLEOTIDE SEQUENCE</scope>
    <source>
        <strain evidence="2">CGMCC 1.15320</strain>
    </source>
</reference>
<evidence type="ECO:0000256" key="1">
    <source>
        <dbReference type="SAM" id="SignalP"/>
    </source>
</evidence>
<comment type="caution">
    <text evidence="2">The sequence shown here is derived from an EMBL/GenBank/DDBJ whole genome shotgun (WGS) entry which is preliminary data.</text>
</comment>
<evidence type="ECO:0000313" key="2">
    <source>
        <dbReference type="EMBL" id="GGA82505.1"/>
    </source>
</evidence>
<dbReference type="AlphaFoldDB" id="A0A916S3G0"/>
<dbReference type="InterPro" id="IPR009642">
    <property type="entry name" value="DUF1236"/>
</dbReference>
<dbReference type="Proteomes" id="UP000636264">
    <property type="component" value="Unassembled WGS sequence"/>
</dbReference>